<evidence type="ECO:0000313" key="13">
    <source>
        <dbReference type="WBParaSite" id="BXY_1683000.1"/>
    </source>
</evidence>
<dbReference type="Proteomes" id="UP000659654">
    <property type="component" value="Unassembled WGS sequence"/>
</dbReference>
<dbReference type="GO" id="GO:0005634">
    <property type="term" value="C:nucleus"/>
    <property type="evidence" value="ECO:0007669"/>
    <property type="project" value="TreeGrafter"/>
</dbReference>
<feature type="domain" description="Nuclear receptor" evidence="9">
    <location>
        <begin position="29"/>
        <end position="107"/>
    </location>
</feature>
<evidence type="ECO:0000256" key="8">
    <source>
        <dbReference type="ARBA" id="ARBA00023242"/>
    </source>
</evidence>
<dbReference type="OrthoDB" id="5818502at2759"/>
<evidence type="ECO:0000259" key="9">
    <source>
        <dbReference type="PROSITE" id="PS51030"/>
    </source>
</evidence>
<dbReference type="InterPro" id="IPR035500">
    <property type="entry name" value="NHR-like_dom_sf"/>
</dbReference>
<organism evidence="11 13">
    <name type="scientific">Bursaphelenchus xylophilus</name>
    <name type="common">Pinewood nematode worm</name>
    <name type="synonym">Aphelenchoides xylophilus</name>
    <dbReference type="NCBI Taxonomy" id="6326"/>
    <lineage>
        <taxon>Eukaryota</taxon>
        <taxon>Metazoa</taxon>
        <taxon>Ecdysozoa</taxon>
        <taxon>Nematoda</taxon>
        <taxon>Chromadorea</taxon>
        <taxon>Rhabditida</taxon>
        <taxon>Tylenchina</taxon>
        <taxon>Tylenchomorpha</taxon>
        <taxon>Aphelenchoidea</taxon>
        <taxon>Aphelenchoididae</taxon>
        <taxon>Bursaphelenchus</taxon>
    </lineage>
</organism>
<dbReference type="InterPro" id="IPR001628">
    <property type="entry name" value="Znf_hrmn_rcpt"/>
</dbReference>
<keyword evidence="2" id="KW-0863">Zinc-finger</keyword>
<evidence type="ECO:0000256" key="4">
    <source>
        <dbReference type="ARBA" id="ARBA00023015"/>
    </source>
</evidence>
<keyword evidence="8" id="KW-0539">Nucleus</keyword>
<keyword evidence="12" id="KW-1185">Reference proteome</keyword>
<dbReference type="Pfam" id="PF00104">
    <property type="entry name" value="Hormone_recep"/>
    <property type="match status" value="1"/>
</dbReference>
<dbReference type="InterPro" id="IPR013088">
    <property type="entry name" value="Znf_NHR/GATA"/>
</dbReference>
<dbReference type="InterPro" id="IPR000536">
    <property type="entry name" value="Nucl_hrmn_rcpt_lig-bd"/>
</dbReference>
<dbReference type="EMBL" id="CAJFDI010000005">
    <property type="protein sequence ID" value="CAD5232809.1"/>
    <property type="molecule type" value="Genomic_DNA"/>
</dbReference>
<proteinExistence type="predicted"/>
<dbReference type="eggNOG" id="KOG3575">
    <property type="taxonomic scope" value="Eukaryota"/>
</dbReference>
<dbReference type="PANTHER" id="PTHR46011:SF6">
    <property type="entry name" value="HIGH ZINC ACTIVATED NUCLEAR RECEPTOR PROTEIN"/>
    <property type="match status" value="1"/>
</dbReference>
<dbReference type="PROSITE" id="PS51030">
    <property type="entry name" value="NUCLEAR_REC_DBD_2"/>
    <property type="match status" value="1"/>
</dbReference>
<dbReference type="SMR" id="A0A1I7SUV6"/>
<reference evidence="10" key="2">
    <citation type="submission" date="2020-09" db="EMBL/GenBank/DDBJ databases">
        <authorList>
            <person name="Kikuchi T."/>
        </authorList>
    </citation>
    <scope>NUCLEOTIDE SEQUENCE</scope>
    <source>
        <strain evidence="10">Ka4C1</strain>
    </source>
</reference>
<evidence type="ECO:0000256" key="6">
    <source>
        <dbReference type="ARBA" id="ARBA00023163"/>
    </source>
</evidence>
<dbReference type="SMART" id="SM00399">
    <property type="entry name" value="ZnF_C4"/>
    <property type="match status" value="1"/>
</dbReference>
<keyword evidence="7" id="KW-0675">Receptor</keyword>
<evidence type="ECO:0000256" key="5">
    <source>
        <dbReference type="ARBA" id="ARBA00023125"/>
    </source>
</evidence>
<dbReference type="EMBL" id="CAJFCV020000005">
    <property type="protein sequence ID" value="CAG9125848.1"/>
    <property type="molecule type" value="Genomic_DNA"/>
</dbReference>
<dbReference type="WBParaSite" id="BXY_1683000.1">
    <property type="protein sequence ID" value="BXY_1683000.1"/>
    <property type="gene ID" value="BXY_1683000"/>
</dbReference>
<dbReference type="AlphaFoldDB" id="A0A1I7SUV6"/>
<keyword evidence="5" id="KW-0238">DNA-binding</keyword>
<evidence type="ECO:0000256" key="1">
    <source>
        <dbReference type="ARBA" id="ARBA00022723"/>
    </source>
</evidence>
<evidence type="ECO:0000313" key="10">
    <source>
        <dbReference type="EMBL" id="CAD5232809.1"/>
    </source>
</evidence>
<reference evidence="13" key="1">
    <citation type="submission" date="2016-11" db="UniProtKB">
        <authorList>
            <consortium name="WormBaseParasite"/>
        </authorList>
    </citation>
    <scope>IDENTIFICATION</scope>
</reference>
<gene>
    <name evidence="10" type="ORF">BXYJ_LOCUS12900</name>
</gene>
<dbReference type="Proteomes" id="UP000095284">
    <property type="component" value="Unplaced"/>
</dbReference>
<keyword evidence="6" id="KW-0804">Transcription</keyword>
<keyword evidence="4" id="KW-0805">Transcription regulation</keyword>
<sequence length="392" mass="45255">MPSSEIITKKLDTSPHGSTASSGCRSDYALKCEVCAEDIRTFILGAKVCRACASFYKRAVLENLKYKCASGDYTCDTQGGRTQRIKCKACRYHKCQRANIEINVAGTAKDEGIGLTALSSTSEANLTPLLQELVKAYDEVAAAQLERVKEHHREINFTENTFVTPKKRFIYDIECHLLKPAIRFFEKTCKAYNKMPKDDKLTLINHVFVEFRNLHQAFLSKQYCPELDDPKVVFAPGYWADPFNIDYDWWFEGYVDKPAFNEYWNVVLPFTREFIDIIQKLKILQIDKVDTIVLIYMSLWKHAEYLNLYSKEMEEFKDSVTAEWMAHLDRRFGKETPVKLTSIMILYKRFDEIGIEYKNTSMQIKVLRNSGVNVVNCDISHLVDALRIADEV</sequence>
<dbReference type="Pfam" id="PF00105">
    <property type="entry name" value="zf-C4"/>
    <property type="match status" value="1"/>
</dbReference>
<evidence type="ECO:0000256" key="7">
    <source>
        <dbReference type="ARBA" id="ARBA00023170"/>
    </source>
</evidence>
<dbReference type="GO" id="GO:0008270">
    <property type="term" value="F:zinc ion binding"/>
    <property type="evidence" value="ECO:0007669"/>
    <property type="project" value="UniProtKB-KW"/>
</dbReference>
<dbReference type="GO" id="GO:0003700">
    <property type="term" value="F:DNA-binding transcription factor activity"/>
    <property type="evidence" value="ECO:0007669"/>
    <property type="project" value="InterPro"/>
</dbReference>
<dbReference type="Gene3D" id="1.10.565.10">
    <property type="entry name" value="Retinoid X Receptor"/>
    <property type="match status" value="1"/>
</dbReference>
<keyword evidence="1" id="KW-0479">Metal-binding</keyword>
<accession>A0A1I7SUV6</accession>
<dbReference type="GO" id="GO:0043565">
    <property type="term" value="F:sequence-specific DNA binding"/>
    <property type="evidence" value="ECO:0007669"/>
    <property type="project" value="InterPro"/>
</dbReference>
<dbReference type="Gene3D" id="3.30.50.10">
    <property type="entry name" value="Erythroid Transcription Factor GATA-1, subunit A"/>
    <property type="match status" value="1"/>
</dbReference>
<dbReference type="SMART" id="SM00430">
    <property type="entry name" value="HOLI"/>
    <property type="match status" value="1"/>
</dbReference>
<dbReference type="SUPFAM" id="SSF48508">
    <property type="entry name" value="Nuclear receptor ligand-binding domain"/>
    <property type="match status" value="1"/>
</dbReference>
<dbReference type="PANTHER" id="PTHR46011">
    <property type="entry name" value="NUCLEAR HORMONE RECEPTOR FAMILY MEMBER NHR-86-RELATED"/>
    <property type="match status" value="1"/>
</dbReference>
<keyword evidence="3" id="KW-0862">Zinc</keyword>
<dbReference type="SUPFAM" id="SSF57716">
    <property type="entry name" value="Glucocorticoid receptor-like (DNA-binding domain)"/>
    <property type="match status" value="1"/>
</dbReference>
<evidence type="ECO:0000313" key="12">
    <source>
        <dbReference type="Proteomes" id="UP000659654"/>
    </source>
</evidence>
<evidence type="ECO:0000313" key="11">
    <source>
        <dbReference type="Proteomes" id="UP000095284"/>
    </source>
</evidence>
<evidence type="ECO:0000256" key="3">
    <source>
        <dbReference type="ARBA" id="ARBA00022833"/>
    </source>
</evidence>
<dbReference type="Proteomes" id="UP000582659">
    <property type="component" value="Unassembled WGS sequence"/>
</dbReference>
<name>A0A1I7SUV6_BURXY</name>
<evidence type="ECO:0000256" key="2">
    <source>
        <dbReference type="ARBA" id="ARBA00022771"/>
    </source>
</evidence>
<protein>
    <submittedName>
        <fullName evidence="10">(pine wood nematode) hypothetical protein</fullName>
    </submittedName>
    <submittedName>
        <fullName evidence="13">Nuclear receptor domain-containing protein</fullName>
    </submittedName>
</protein>